<evidence type="ECO:0000259" key="8">
    <source>
        <dbReference type="PROSITE" id="PS50206"/>
    </source>
</evidence>
<evidence type="ECO:0000313" key="12">
    <source>
        <dbReference type="EMBL" id="KAL0569180.1"/>
    </source>
</evidence>
<dbReference type="PROSITE" id="PS50206">
    <property type="entry name" value="RHODANESE_3"/>
    <property type="match status" value="1"/>
</dbReference>
<proteinExistence type="inferred from homology"/>
<feature type="compositionally biased region" description="Basic residues" evidence="7">
    <location>
        <begin position="522"/>
        <end position="531"/>
    </location>
</feature>
<dbReference type="InterPro" id="IPR013083">
    <property type="entry name" value="Znf_RING/FYVE/PHD"/>
</dbReference>
<dbReference type="Pfam" id="PF02375">
    <property type="entry name" value="JmjN"/>
    <property type="match status" value="1"/>
</dbReference>
<dbReference type="CDD" id="cd15571">
    <property type="entry name" value="ePHD"/>
    <property type="match status" value="1"/>
</dbReference>
<dbReference type="Pfam" id="PF02373">
    <property type="entry name" value="JmjC"/>
    <property type="match status" value="1"/>
</dbReference>
<dbReference type="Gene3D" id="2.60.120.650">
    <property type="entry name" value="Cupin"/>
    <property type="match status" value="2"/>
</dbReference>
<evidence type="ECO:0000256" key="1">
    <source>
        <dbReference type="ARBA" id="ARBA00009711"/>
    </source>
</evidence>
<comment type="catalytic activity">
    <reaction evidence="6">
        <text>N(6),N(6),N(6)-trimethyl-L-lysyl(9)-[histone H3] + 2 2-oxoglutarate + 2 O2 = N(6)-methyl-L-lysyl(9)-[histone H3] + 2 formaldehyde + 2 succinate + 2 CO2</text>
        <dbReference type="Rhea" id="RHEA:60200"/>
        <dbReference type="Rhea" id="RHEA-COMP:15538"/>
        <dbReference type="Rhea" id="RHEA-COMP:15542"/>
        <dbReference type="ChEBI" id="CHEBI:15379"/>
        <dbReference type="ChEBI" id="CHEBI:16526"/>
        <dbReference type="ChEBI" id="CHEBI:16810"/>
        <dbReference type="ChEBI" id="CHEBI:16842"/>
        <dbReference type="ChEBI" id="CHEBI:30031"/>
        <dbReference type="ChEBI" id="CHEBI:61929"/>
        <dbReference type="ChEBI" id="CHEBI:61961"/>
        <dbReference type="EC" id="1.14.11.66"/>
    </reaction>
</comment>
<dbReference type="InterPro" id="IPR034732">
    <property type="entry name" value="EPHD"/>
</dbReference>
<feature type="compositionally biased region" description="Basic and acidic residues" evidence="7">
    <location>
        <begin position="177"/>
        <end position="188"/>
    </location>
</feature>
<evidence type="ECO:0000313" key="13">
    <source>
        <dbReference type="Proteomes" id="UP001465976"/>
    </source>
</evidence>
<evidence type="ECO:0000256" key="7">
    <source>
        <dbReference type="SAM" id="MobiDB-lite"/>
    </source>
</evidence>
<feature type="region of interest" description="Disordered" evidence="7">
    <location>
        <begin position="910"/>
        <end position="964"/>
    </location>
</feature>
<name>A0ABR3F1V8_9AGAR</name>
<dbReference type="InterPro" id="IPR036873">
    <property type="entry name" value="Rhodanese-like_dom_sf"/>
</dbReference>
<dbReference type="EMBL" id="JBAHYK010001175">
    <property type="protein sequence ID" value="KAL0569180.1"/>
    <property type="molecule type" value="Genomic_DNA"/>
</dbReference>
<feature type="region of interest" description="Disordered" evidence="7">
    <location>
        <begin position="1"/>
        <end position="44"/>
    </location>
</feature>
<dbReference type="PANTHER" id="PTHR10694:SF7">
    <property type="entry name" value="[HISTONE H3]-TRIMETHYL-L-LYSINE(9) DEMETHYLASE"/>
    <property type="match status" value="1"/>
</dbReference>
<evidence type="ECO:0000259" key="9">
    <source>
        <dbReference type="PROSITE" id="PS51183"/>
    </source>
</evidence>
<feature type="region of interest" description="Disordered" evidence="7">
    <location>
        <begin position="707"/>
        <end position="731"/>
    </location>
</feature>
<sequence>MSVSEGHASPNYGDRESTRQGDYKGSGSTPRHRPQESQREDVFKPAVGRQCDGVHDDAYGCIHDDLQLHHPQGSTPSLRYHESHSGNGRGDIGPQHDSGFQESASTSYPNDHHHLYASPIRSSGLYRVRDLDSYDTVNRGNYNQTYNDSLVRNRHNTDKRSYKGAVVYVSVNEGERGHEAERVYEAERFTSSGSTSSSQSSTSSIAPNPGSSLGTSPSLSPSIPIPLFESARAKEMTESQRYESLLLGCRLGYPLWEPSPRCTPDGEYLLNIGDVGVFCDGLPFYTFFNITQPSDSTANRDGIPEGVDPPCVIQPRWLTVKEKYHEKQRTFFQPKGAISQQRVQDRDGSRVFTFDLSHKEGALLALPQGGTLTNLQRTEEFKGRVKRYWRQWFNFADDQSDLDDHQALYVLTGVERCSTWAIAVWDSMSSHACENPGSLELSIDQSSGSFSWSLPPARCVTQSYNIPPSSEDNELKQSVFVRGFWINRSDGKIGSGPPPMRSGGPGGENKDEGDTDSDRHRGNYKHLRSSSHPHGSSTSNTPPTSQPASKHGHSESSGSPVELRVEDLDLCISDDHPCQIINRFALVLISKARPALLDAGCVAFSHDDDWMSIVKESDSEFPTKIEIVRRVCSQFKFVVGEDSVSPESMLDIEKLVQCSLSSAENGRVVALVDFLQPVPSRTNAPKAASIDWQSAVVPVPFDIPGSEINSGDGDGGGGGRTEVPSGHIHLPPGHFKGINPADLETIDGLIIDIRSHAAYASARIPTAISLSASATLLKSSSFTLDQLGATLPSLDAKERFGEWQQAKKIIVYDDGNSDGGPNETFAEGSSILALLRKFADDNLQGRYAGELCWLRGGFQRVWREQRHLVDTEPLRDKGDEEDISIVSALKDFGSDSGVLCIGADKAGDGDRLLPNASEPIRRPHDSRSTPSPPPNIPPQPDHFYDGAPIHATPDSQGKTWLDPDDDRLATRGIPVFKPTMEEFRDFEAYMLRIERWGMYSGIVKVIPPKEWKDSLPPLKEQLNNVQIRAPIEQHMLGQAGLFRQQNFEKRKTMSVREWAELCALDEYRAPGIDEVGLHARANVKAKPRRTRKSATSKAKTTEPEMEGQVPVEELVDDGAVGMHKYGTRIGAIDTTPKGDKQKPMKQAKEAKLVERAEKDHNFLETFDPHTHWLPPNMKPEDYTPEFCAKLERQFWRHCGWGKPPWYGTDTQGSLFTDETTEWNVAHLESELSRLLPLEGRLPGVTTPYLYWGMWRATFAWHVEDMDLFSIDYMHFGAPKFWYAVPQGRASALEHAMRGFFPKDPTVCHQFMRHKSFLASPTLLAKSSCKPNHCVQHSGEFIITYPRGYHAGFNLGFNCVESVNFALASWLELGKVAKACECIPDSVRIDVNRLLEDRDRHNREQASGSNSNTSKSKREWVSAVAKPISMTSANVVKQEEVAVDIPPLSKVALGKRESEGSFEDFPKPKRPRFGSWVRDVSSVSSSSQPESTIKIMPPKITLKLGPRPAEPEVFPCCLCISMSKESLLRVHDPPVNRKDAVEACGYSRDWVWMAHRDCARIVPETWVDEIKETKEEVVFGVEGIIKDRWSLKCAACTKARPKAHGAPIQCTRGKCVKAFHISCARDVQDNNVVFNIVKEAEKEDVLVNSADTSASTEPAVSYVQGLGSSQDQMQVDSQVTHPASSGNGMVVDGENQDPTSDTDVLKVIKKYEVQLLCPQHNPAVAARKKASKQD</sequence>
<dbReference type="InterPro" id="IPR001763">
    <property type="entry name" value="Rhodanese-like_dom"/>
</dbReference>
<feature type="region of interest" description="Disordered" evidence="7">
    <location>
        <begin position="67"/>
        <end position="112"/>
    </location>
</feature>
<feature type="compositionally biased region" description="Basic and acidic residues" evidence="7">
    <location>
        <begin position="13"/>
        <end position="22"/>
    </location>
</feature>
<gene>
    <name evidence="12" type="ORF">V5O48_012788</name>
</gene>
<dbReference type="SUPFAM" id="SSF52821">
    <property type="entry name" value="Rhodanese/Cell cycle control phosphatase"/>
    <property type="match status" value="1"/>
</dbReference>
<feature type="region of interest" description="Disordered" evidence="7">
    <location>
        <begin position="490"/>
        <end position="560"/>
    </location>
</feature>
<dbReference type="Proteomes" id="UP001465976">
    <property type="component" value="Unassembled WGS sequence"/>
</dbReference>
<evidence type="ECO:0000256" key="4">
    <source>
        <dbReference type="ARBA" id="ARBA00022771"/>
    </source>
</evidence>
<protein>
    <recommendedName>
        <fullName evidence="2">[histone H3]-trimethyl-L-lysine(9) demethylase</fullName>
        <ecNumber evidence="2">1.14.11.66</ecNumber>
    </recommendedName>
</protein>
<dbReference type="Pfam" id="PF00581">
    <property type="entry name" value="Rhodanese"/>
    <property type="match status" value="1"/>
</dbReference>
<dbReference type="Gene3D" id="3.40.250.10">
    <property type="entry name" value="Rhodanese-like domain"/>
    <property type="match status" value="1"/>
</dbReference>
<accession>A0ABR3F1V8</accession>
<dbReference type="InterPro" id="IPR003349">
    <property type="entry name" value="JmjN"/>
</dbReference>
<dbReference type="PROSITE" id="PS51805">
    <property type="entry name" value="EPHD"/>
    <property type="match status" value="1"/>
</dbReference>
<feature type="compositionally biased region" description="Pro residues" evidence="7">
    <location>
        <begin position="930"/>
        <end position="940"/>
    </location>
</feature>
<dbReference type="SMART" id="SM00558">
    <property type="entry name" value="JmjC"/>
    <property type="match status" value="1"/>
</dbReference>
<evidence type="ECO:0000256" key="3">
    <source>
        <dbReference type="ARBA" id="ARBA00022723"/>
    </source>
</evidence>
<feature type="region of interest" description="Disordered" evidence="7">
    <location>
        <begin position="1083"/>
        <end position="1107"/>
    </location>
</feature>
<keyword evidence="5" id="KW-0862">Zinc</keyword>
<evidence type="ECO:0000259" key="10">
    <source>
        <dbReference type="PROSITE" id="PS51184"/>
    </source>
</evidence>
<organism evidence="12 13">
    <name type="scientific">Marasmius crinis-equi</name>
    <dbReference type="NCBI Taxonomy" id="585013"/>
    <lineage>
        <taxon>Eukaryota</taxon>
        <taxon>Fungi</taxon>
        <taxon>Dikarya</taxon>
        <taxon>Basidiomycota</taxon>
        <taxon>Agaricomycotina</taxon>
        <taxon>Agaricomycetes</taxon>
        <taxon>Agaricomycetidae</taxon>
        <taxon>Agaricales</taxon>
        <taxon>Marasmiineae</taxon>
        <taxon>Marasmiaceae</taxon>
        <taxon>Marasmius</taxon>
    </lineage>
</organism>
<keyword evidence="13" id="KW-1185">Reference proteome</keyword>
<feature type="compositionally biased region" description="Polar residues" evidence="7">
    <location>
        <begin position="98"/>
        <end position="109"/>
    </location>
</feature>
<dbReference type="InterPro" id="IPR003347">
    <property type="entry name" value="JmjC_dom"/>
</dbReference>
<evidence type="ECO:0000256" key="2">
    <source>
        <dbReference type="ARBA" id="ARBA00012900"/>
    </source>
</evidence>
<keyword evidence="4" id="KW-0863">Zinc-finger</keyword>
<dbReference type="Pfam" id="PF13771">
    <property type="entry name" value="zf-HC5HC2H"/>
    <property type="match status" value="1"/>
</dbReference>
<evidence type="ECO:0000256" key="5">
    <source>
        <dbReference type="ARBA" id="ARBA00022833"/>
    </source>
</evidence>
<feature type="compositionally biased region" description="Basic and acidic residues" evidence="7">
    <location>
        <begin position="508"/>
        <end position="521"/>
    </location>
</feature>
<evidence type="ECO:0000256" key="6">
    <source>
        <dbReference type="ARBA" id="ARBA00049349"/>
    </source>
</evidence>
<dbReference type="PROSITE" id="PS51183">
    <property type="entry name" value="JMJN"/>
    <property type="match status" value="1"/>
</dbReference>
<feature type="domain" description="PHD-type" evidence="11">
    <location>
        <begin position="1512"/>
        <end position="1666"/>
    </location>
</feature>
<dbReference type="EC" id="1.14.11.66" evidence="2"/>
<feature type="compositionally biased region" description="Low complexity" evidence="7">
    <location>
        <begin position="532"/>
        <end position="549"/>
    </location>
</feature>
<feature type="region of interest" description="Disordered" evidence="7">
    <location>
        <begin position="1678"/>
        <end position="1698"/>
    </location>
</feature>
<dbReference type="PANTHER" id="PTHR10694">
    <property type="entry name" value="LYSINE-SPECIFIC DEMETHYLASE"/>
    <property type="match status" value="1"/>
</dbReference>
<comment type="caution">
    <text evidence="12">The sequence shown here is derived from an EMBL/GenBank/DDBJ whole genome shotgun (WGS) entry which is preliminary data.</text>
</comment>
<dbReference type="PROSITE" id="PS51184">
    <property type="entry name" value="JMJC"/>
    <property type="match status" value="1"/>
</dbReference>
<comment type="similarity">
    <text evidence="1">Belongs to the JHDM3 histone demethylase family.</text>
</comment>
<feature type="compositionally biased region" description="Basic and acidic residues" evidence="7">
    <location>
        <begin position="33"/>
        <end position="43"/>
    </location>
</feature>
<feature type="domain" description="Rhodanese" evidence="8">
    <location>
        <begin position="744"/>
        <end position="870"/>
    </location>
</feature>
<feature type="domain" description="JmjC" evidence="10">
    <location>
        <begin position="1216"/>
        <end position="1381"/>
    </location>
</feature>
<evidence type="ECO:0000259" key="11">
    <source>
        <dbReference type="PROSITE" id="PS51805"/>
    </source>
</evidence>
<dbReference type="SMART" id="SM00545">
    <property type="entry name" value="JmjN"/>
    <property type="match status" value="1"/>
</dbReference>
<feature type="region of interest" description="Disordered" evidence="7">
    <location>
        <begin position="177"/>
        <end position="219"/>
    </location>
</feature>
<reference evidence="12 13" key="1">
    <citation type="submission" date="2024-02" db="EMBL/GenBank/DDBJ databases">
        <title>A draft genome for the cacao thread blight pathogen Marasmius crinis-equi.</title>
        <authorList>
            <person name="Cohen S.P."/>
            <person name="Baruah I.K."/>
            <person name="Amoako-Attah I."/>
            <person name="Bukari Y."/>
            <person name="Meinhardt L.W."/>
            <person name="Bailey B.A."/>
        </authorList>
    </citation>
    <scope>NUCLEOTIDE SEQUENCE [LARGE SCALE GENOMIC DNA]</scope>
    <source>
        <strain evidence="12 13">GH-76</strain>
    </source>
</reference>
<keyword evidence="3" id="KW-0479">Metal-binding</keyword>
<feature type="compositionally biased region" description="Basic residues" evidence="7">
    <location>
        <begin position="1083"/>
        <end position="1094"/>
    </location>
</feature>
<dbReference type="Gene3D" id="3.30.40.10">
    <property type="entry name" value="Zinc/RING finger domain, C3HC4 (zinc finger)"/>
    <property type="match status" value="1"/>
</dbReference>
<feature type="compositionally biased region" description="Low complexity" evidence="7">
    <location>
        <begin position="190"/>
        <end position="219"/>
    </location>
</feature>
<feature type="domain" description="JmjN" evidence="9">
    <location>
        <begin position="973"/>
        <end position="1014"/>
    </location>
</feature>
<dbReference type="SUPFAM" id="SSF51197">
    <property type="entry name" value="Clavaminate synthase-like"/>
    <property type="match status" value="1"/>
</dbReference>